<evidence type="ECO:0008006" key="3">
    <source>
        <dbReference type="Google" id="ProtNLM"/>
    </source>
</evidence>
<geneLocation type="plasmid" evidence="2">
    <name>p2</name>
</geneLocation>
<organism evidence="2">
    <name type="scientific">Deinococcus sp. VB142</name>
    <dbReference type="NCBI Taxonomy" id="3112952"/>
    <lineage>
        <taxon>Bacteria</taxon>
        <taxon>Thermotogati</taxon>
        <taxon>Deinococcota</taxon>
        <taxon>Deinococci</taxon>
        <taxon>Deinococcales</taxon>
        <taxon>Deinococcaceae</taxon>
        <taxon>Deinococcus</taxon>
    </lineage>
</organism>
<dbReference type="RefSeq" id="WP_339098321.1">
    <property type="nucleotide sequence ID" value="NZ_CP149785.1"/>
</dbReference>
<dbReference type="InterPro" id="IPR012334">
    <property type="entry name" value="Pectin_lyas_fold"/>
</dbReference>
<sequence length="664" mass="71834">MTKIKGFPAGYAPSVPLKLVIREDTPYRSPGVGLSPGHYEAVRDGDKWMADGVELEVLMPRFGHPDAQAEGGVSVHISRTDTGRVVERIPYTPSEWVETAPGEFDLQKPVGMRRWLYTQDVVEVLEGAKEATQKVTDAQLDLSEERERVEQTIQASEQKMADIERDTAQTAAQITQQQEANNAATAMNIGRRTALKVALVGAAAGLYNIISGDDAGQVWERLDNGGVVRRPELEAASAKQLQQVQDNLQLTRADLLTGTAGVGKPPVTQILADGSVFSIKPKADQKSDKGIIFDWTPTTVAMRNYSGAVDAAWFGVTYDNTDRGAEFQDAIYATPAGGVLRIDGRFLSSRPHQVNKPMTIVGGSMTEHMIVYLGCDGLTLAPLPAMGLRDIKIAQATRHEITPNTFTAVKCFGANNQRPSEHKYSSILLDGFQTGYQSNYLWASTFDDLRTYGSQIGLDIGGLSVNNFVKSSSILVATQDGSRGVRIRGIDLVTGSAVASEGWVFQQNLIYGGEYNVEMLGVAHNTLTDNIIDFAGRVGIMVQNSADNFAGNHTISGNYIALNGMNGQANAGIRLLNAIANWQNAGNRVLGNYVMTYAGVTCPYGILADGSESKNDLINNNTVRGFTAYDIKGVKDNNQTAIGNSVRSGLQYPVYDIDHIANNN</sequence>
<dbReference type="SUPFAM" id="SSF51126">
    <property type="entry name" value="Pectin lyase-like"/>
    <property type="match status" value="1"/>
</dbReference>
<dbReference type="InterPro" id="IPR011050">
    <property type="entry name" value="Pectin_lyase_fold/virulence"/>
</dbReference>
<feature type="coiled-coil region" evidence="1">
    <location>
        <begin position="128"/>
        <end position="166"/>
    </location>
</feature>
<gene>
    <name evidence="2" type="ORF">WDJ50_18320</name>
</gene>
<evidence type="ECO:0000256" key="1">
    <source>
        <dbReference type="SAM" id="Coils"/>
    </source>
</evidence>
<dbReference type="EMBL" id="CP149785">
    <property type="protein sequence ID" value="WYF46798.1"/>
    <property type="molecule type" value="Genomic_DNA"/>
</dbReference>
<evidence type="ECO:0000313" key="2">
    <source>
        <dbReference type="EMBL" id="WYF46798.1"/>
    </source>
</evidence>
<reference evidence="2" key="1">
    <citation type="submission" date="2024-03" db="EMBL/GenBank/DDBJ databases">
        <title>Deinococcus weizhi sp. nov., isolated from human skin.</title>
        <authorList>
            <person name="Wei Z."/>
            <person name="Tian F."/>
            <person name="Yang C."/>
            <person name="Xin L.T."/>
            <person name="Wen Z.J."/>
            <person name="Lan K.C."/>
            <person name="Yu L."/>
            <person name="Zhe W."/>
            <person name="Dan F.D."/>
            <person name="Jun W."/>
            <person name="Rui Z."/>
            <person name="Yong X.J."/>
            <person name="Ting Y."/>
            <person name="Wei X."/>
            <person name="Xu Z.G."/>
            <person name="Xin Z."/>
            <person name="Dong F.G."/>
            <person name="Ni X.M."/>
            <person name="Zheng M.G."/>
            <person name="Chun Y."/>
            <person name="Qian W.X."/>
        </authorList>
    </citation>
    <scope>NUCLEOTIDE SEQUENCE</scope>
    <source>
        <strain evidence="2">VB142</strain>
        <plasmid evidence="2">p2</plasmid>
    </source>
</reference>
<keyword evidence="1" id="KW-0175">Coiled coil</keyword>
<name>A0AAU6Q8U8_9DEIO</name>
<dbReference type="SMART" id="SM00710">
    <property type="entry name" value="PbH1"/>
    <property type="match status" value="5"/>
</dbReference>
<dbReference type="InterPro" id="IPR006626">
    <property type="entry name" value="PbH1"/>
</dbReference>
<protein>
    <recommendedName>
        <fullName evidence="3">Right-handed parallel beta-helix repeat-containing protein</fullName>
    </recommendedName>
</protein>
<dbReference type="Gene3D" id="2.160.20.10">
    <property type="entry name" value="Single-stranded right-handed beta-helix, Pectin lyase-like"/>
    <property type="match status" value="1"/>
</dbReference>
<keyword evidence="2" id="KW-0614">Plasmid</keyword>
<dbReference type="AlphaFoldDB" id="A0AAU6Q8U8"/>
<accession>A0AAU6Q8U8</accession>
<proteinExistence type="predicted"/>